<dbReference type="EMBL" id="FSRE01000002">
    <property type="protein sequence ID" value="SIN89930.1"/>
    <property type="molecule type" value="Genomic_DNA"/>
</dbReference>
<protein>
    <submittedName>
        <fullName evidence="2">TIGR00341 family protein</fullName>
    </submittedName>
</protein>
<keyword evidence="1" id="KW-0472">Membrane</keyword>
<dbReference type="Pfam" id="PF04087">
    <property type="entry name" value="DUF389"/>
    <property type="match status" value="1"/>
</dbReference>
<keyword evidence="3" id="KW-1185">Reference proteome</keyword>
<feature type="transmembrane region" description="Helical" evidence="1">
    <location>
        <begin position="481"/>
        <end position="506"/>
    </location>
</feature>
<dbReference type="InterPro" id="IPR005240">
    <property type="entry name" value="DUF389"/>
</dbReference>
<accession>A0A1N6F3T0</accession>
<dbReference type="AlphaFoldDB" id="A0A1N6F3T0"/>
<feature type="transmembrane region" description="Helical" evidence="1">
    <location>
        <begin position="330"/>
        <end position="350"/>
    </location>
</feature>
<feature type="transmembrane region" description="Helical" evidence="1">
    <location>
        <begin position="518"/>
        <end position="540"/>
    </location>
</feature>
<reference evidence="2 3" key="1">
    <citation type="submission" date="2016-11" db="EMBL/GenBank/DDBJ databases">
        <authorList>
            <person name="Jaros S."/>
            <person name="Januszkiewicz K."/>
            <person name="Wedrychowicz H."/>
        </authorList>
    </citation>
    <scope>NUCLEOTIDE SEQUENCE [LARGE SCALE GENOMIC DNA]</scope>
    <source>
        <strain evidence="2 3">DSM 17737</strain>
    </source>
</reference>
<dbReference type="Proteomes" id="UP000198461">
    <property type="component" value="Unassembled WGS sequence"/>
</dbReference>
<dbReference type="STRING" id="364032.SAMN05443662_0905"/>
<dbReference type="PANTHER" id="PTHR20992">
    <property type="entry name" value="AT15442P-RELATED"/>
    <property type="match status" value="1"/>
</dbReference>
<evidence type="ECO:0000313" key="3">
    <source>
        <dbReference type="Proteomes" id="UP000198461"/>
    </source>
</evidence>
<sequence length="628" mass="70025">MQAITLVLNDEAEATFRTLGDMLPAKTHILSFSQLEDPPPTDTLFMVLNDEEFKEVWRRFADREMELVPLPWDQNPLTREAFFLPDKAEAYLQRLLNDEEPGTGKRQHQLTANGQLVLTTALIGQKLSLGDTSLWARMRLFFQAMRYIHLRPMQLQTANESKIRCACLQIRAADESLMQKRYPSLCEQQPLTGKIAALIYAPQSLVNFSHIFLTKLGLRKKSRMPPGIGLIKTRRLNIKADSGQLPMEVDGEPYLCDDVTLEMTETACCVRTGLPLKVDNTEKETLRTNTLPTSPEAIEFFSKRALPLFPLASEEAYAGLFQQVRESARFTSIYGVMLTLSVLMAALGLFQNSSPVIIGAMILAPLMAPIVSLSLGLVRLDRSLLRDSLRTVVLSILLSLGLAAVFAWLMPVANMTEQMASRIHPTLLDLGVAIVSGLAAAYAYSREEVAKSLAGVAIAVALVPPLTVSGIGIGWGDLHMFWGAMLLFLTNLVGILAAAGVLFFVLGFSSLRTAKTAFVYKLLLLTLITIPLWFSTHIYIQEQRIYQRLENLAHLGYRSYQLPLQVVDVSRINGRPVATVRVTIPAEADESARERLVEFLKKRLGNDVHLILEYRTFYPASSDETQNQ</sequence>
<feature type="transmembrane region" description="Helical" evidence="1">
    <location>
        <begin position="356"/>
        <end position="380"/>
    </location>
</feature>
<dbReference type="RefSeq" id="WP_074201193.1">
    <property type="nucleotide sequence ID" value="NZ_FSRE01000002.1"/>
</dbReference>
<dbReference type="NCBIfam" id="TIGR00341">
    <property type="entry name" value="TIGR00341 family protein"/>
    <property type="match status" value="1"/>
</dbReference>
<feature type="transmembrane region" description="Helical" evidence="1">
    <location>
        <begin position="392"/>
        <end position="411"/>
    </location>
</feature>
<dbReference type="PANTHER" id="PTHR20992:SF9">
    <property type="entry name" value="AT15442P-RELATED"/>
    <property type="match status" value="1"/>
</dbReference>
<feature type="transmembrane region" description="Helical" evidence="1">
    <location>
        <begin position="423"/>
        <end position="444"/>
    </location>
</feature>
<dbReference type="OrthoDB" id="9790659at2"/>
<gene>
    <name evidence="2" type="ORF">SAMN05443662_0905</name>
</gene>
<proteinExistence type="predicted"/>
<organism evidence="2 3">
    <name type="scientific">Sulfurivirga caldicuralii</name>
    <dbReference type="NCBI Taxonomy" id="364032"/>
    <lineage>
        <taxon>Bacteria</taxon>
        <taxon>Pseudomonadati</taxon>
        <taxon>Pseudomonadota</taxon>
        <taxon>Gammaproteobacteria</taxon>
        <taxon>Thiotrichales</taxon>
        <taxon>Piscirickettsiaceae</taxon>
        <taxon>Sulfurivirga</taxon>
    </lineage>
</organism>
<keyword evidence="1" id="KW-1133">Transmembrane helix</keyword>
<evidence type="ECO:0000256" key="1">
    <source>
        <dbReference type="SAM" id="Phobius"/>
    </source>
</evidence>
<feature type="transmembrane region" description="Helical" evidence="1">
    <location>
        <begin position="456"/>
        <end position="475"/>
    </location>
</feature>
<keyword evidence="1" id="KW-0812">Transmembrane</keyword>
<evidence type="ECO:0000313" key="2">
    <source>
        <dbReference type="EMBL" id="SIN89930.1"/>
    </source>
</evidence>
<name>A0A1N6F3T0_9GAMM</name>